<proteinExistence type="inferred from homology"/>
<name>A0A6A5H5P5_CAERE</name>
<dbReference type="GeneID" id="78775161"/>
<evidence type="ECO:0000256" key="4">
    <source>
        <dbReference type="SAM" id="MobiDB-lite"/>
    </source>
</evidence>
<feature type="compositionally biased region" description="Polar residues" evidence="4">
    <location>
        <begin position="15"/>
        <end position="36"/>
    </location>
</feature>
<dbReference type="RefSeq" id="XP_053587949.1">
    <property type="nucleotide sequence ID" value="XM_053728372.1"/>
</dbReference>
<accession>A0A6A5H5P5</accession>
<dbReference type="GO" id="GO:0005634">
    <property type="term" value="C:nucleus"/>
    <property type="evidence" value="ECO:0007669"/>
    <property type="project" value="UniProtKB-SubCell"/>
</dbReference>
<dbReference type="AlphaFoldDB" id="A0A6A5H5P5"/>
<evidence type="ECO:0000256" key="3">
    <source>
        <dbReference type="ARBA" id="ARBA00023242"/>
    </source>
</evidence>
<evidence type="ECO:0000313" key="5">
    <source>
        <dbReference type="EMBL" id="KAF1763058.1"/>
    </source>
</evidence>
<protein>
    <submittedName>
        <fullName evidence="5">Uncharacterized protein</fullName>
    </submittedName>
</protein>
<comment type="subcellular location">
    <subcellularLocation>
        <location evidence="1">Nucleus</location>
    </subcellularLocation>
</comment>
<dbReference type="EMBL" id="WUAV01000003">
    <property type="protein sequence ID" value="KAF1763058.1"/>
    <property type="molecule type" value="Genomic_DNA"/>
</dbReference>
<dbReference type="Gene3D" id="1.20.890.10">
    <property type="entry name" value="cAMP-dependent protein kinase regulatory subunit, dimerization-anchoring domain"/>
    <property type="match status" value="1"/>
</dbReference>
<keyword evidence="3" id="KW-0539">Nucleus</keyword>
<evidence type="ECO:0000256" key="2">
    <source>
        <dbReference type="ARBA" id="ARBA00010849"/>
    </source>
</evidence>
<gene>
    <name evidence="5" type="ORF">GCK72_011323</name>
</gene>
<comment type="similarity">
    <text evidence="2">Belongs to the dpy-30 family.</text>
</comment>
<dbReference type="InterPro" id="IPR049629">
    <property type="entry name" value="DPY30_SDC1_DD"/>
</dbReference>
<evidence type="ECO:0000256" key="1">
    <source>
        <dbReference type="ARBA" id="ARBA00004123"/>
    </source>
</evidence>
<reference evidence="5 6" key="1">
    <citation type="submission" date="2019-12" db="EMBL/GenBank/DDBJ databases">
        <title>Chromosome-level assembly of the Caenorhabditis remanei genome.</title>
        <authorList>
            <person name="Teterina A.A."/>
            <person name="Willis J.H."/>
            <person name="Phillips P.C."/>
        </authorList>
    </citation>
    <scope>NUCLEOTIDE SEQUENCE [LARGE SCALE GENOMIC DNA]</scope>
    <source>
        <strain evidence="5 6">PX506</strain>
        <tissue evidence="5">Whole organism</tissue>
    </source>
</reference>
<dbReference type="InterPro" id="IPR007858">
    <property type="entry name" value="Dpy-30_motif"/>
</dbReference>
<dbReference type="CDD" id="cd22965">
    <property type="entry name" value="DD_DPY30_SDC1"/>
    <property type="match status" value="1"/>
</dbReference>
<dbReference type="CTD" id="78775161"/>
<feature type="region of interest" description="Disordered" evidence="4">
    <location>
        <begin position="1"/>
        <end position="36"/>
    </location>
</feature>
<sequence length="199" mass="22849">MRDLARNRDAAPATKSESTENSAVPPNTSAGHQTGTHTAVPTSLYLDSTVVQILLKGLEILAKYPPENPIEVLADFLLLHKDIYNAENQNRDEHSMDHFFSPHCNEAMMSEGEIFAAKIQAAWYPRGQGIREKTELCLDLLIQFFKNDAVPFIMRNAIKKMEEKRRHRDHRNELFGLPNTWKDQDFLYDFADVTRLSYL</sequence>
<organism evidence="5 6">
    <name type="scientific">Caenorhabditis remanei</name>
    <name type="common">Caenorhabditis vulgaris</name>
    <dbReference type="NCBI Taxonomy" id="31234"/>
    <lineage>
        <taxon>Eukaryota</taxon>
        <taxon>Metazoa</taxon>
        <taxon>Ecdysozoa</taxon>
        <taxon>Nematoda</taxon>
        <taxon>Chromadorea</taxon>
        <taxon>Rhabditida</taxon>
        <taxon>Rhabditina</taxon>
        <taxon>Rhabditomorpha</taxon>
        <taxon>Rhabditoidea</taxon>
        <taxon>Rhabditidae</taxon>
        <taxon>Peloderinae</taxon>
        <taxon>Caenorhabditis</taxon>
    </lineage>
</organism>
<dbReference type="Proteomes" id="UP000483820">
    <property type="component" value="Chromosome III"/>
</dbReference>
<dbReference type="KEGG" id="crq:GCK72_011323"/>
<dbReference type="Pfam" id="PF05186">
    <property type="entry name" value="Dpy-30"/>
    <property type="match status" value="1"/>
</dbReference>
<comment type="caution">
    <text evidence="5">The sequence shown here is derived from an EMBL/GenBank/DDBJ whole genome shotgun (WGS) entry which is preliminary data.</text>
</comment>
<evidence type="ECO:0000313" key="6">
    <source>
        <dbReference type="Proteomes" id="UP000483820"/>
    </source>
</evidence>